<evidence type="ECO:0000313" key="3">
    <source>
        <dbReference type="Proteomes" id="UP000660262"/>
    </source>
</evidence>
<dbReference type="InterPro" id="IPR016040">
    <property type="entry name" value="NAD(P)-bd_dom"/>
</dbReference>
<sequence>MSSAVSRNATGRIRTRCHAHGRREVLTGLGMAGLATRTEQANARQTDGPRVLVLGATGRCGAACVAALRARGAHVVAVVRPGAALAQEVEAVEYAEVSELDATGMARILDGCDACVCMLGHRLTRDGVFGEPRRLVANATRAVCGAAPTTPRPLRFVLLSTAGVDAPDGSDEGVRGWVERAFIGALAAALPPYADSVEATSVATSEACAGVETVVVRPDDLLEGVAPPEGYLALPRLTNGIFDAKTTHIANVGAFVADLLTTDDATWSSWAGRSPFLVDGTWA</sequence>
<dbReference type="Gene3D" id="3.40.50.720">
    <property type="entry name" value="NAD(P)-binding Rossmann-like Domain"/>
    <property type="match status" value="1"/>
</dbReference>
<dbReference type="OrthoDB" id="10254221at2759"/>
<organism evidence="2 3">
    <name type="scientific">Pycnococcus provasolii</name>
    <dbReference type="NCBI Taxonomy" id="41880"/>
    <lineage>
        <taxon>Eukaryota</taxon>
        <taxon>Viridiplantae</taxon>
        <taxon>Chlorophyta</taxon>
        <taxon>Pseudoscourfieldiophyceae</taxon>
        <taxon>Pseudoscourfieldiales</taxon>
        <taxon>Pycnococcaceae</taxon>
        <taxon>Pycnococcus</taxon>
    </lineage>
</organism>
<feature type="domain" description="NAD(P)-binding" evidence="1">
    <location>
        <begin position="55"/>
        <end position="262"/>
    </location>
</feature>
<evidence type="ECO:0000313" key="2">
    <source>
        <dbReference type="EMBL" id="GHP06476.1"/>
    </source>
</evidence>
<proteinExistence type="predicted"/>
<name>A0A830HGL6_9CHLO</name>
<dbReference type="Proteomes" id="UP000660262">
    <property type="component" value="Unassembled WGS sequence"/>
</dbReference>
<protein>
    <recommendedName>
        <fullName evidence="1">NAD(P)-binding domain-containing protein</fullName>
    </recommendedName>
</protein>
<dbReference type="PANTHER" id="PTHR15020">
    <property type="entry name" value="FLAVIN REDUCTASE-RELATED"/>
    <property type="match status" value="1"/>
</dbReference>
<keyword evidence="3" id="KW-1185">Reference proteome</keyword>
<evidence type="ECO:0000259" key="1">
    <source>
        <dbReference type="Pfam" id="PF13460"/>
    </source>
</evidence>
<gene>
    <name evidence="2" type="ORF">PPROV_000522100</name>
</gene>
<dbReference type="EMBL" id="BNJQ01000013">
    <property type="protein sequence ID" value="GHP06476.1"/>
    <property type="molecule type" value="Genomic_DNA"/>
</dbReference>
<comment type="caution">
    <text evidence="2">The sequence shown here is derived from an EMBL/GenBank/DDBJ whole genome shotgun (WGS) entry which is preliminary data.</text>
</comment>
<reference evidence="2" key="1">
    <citation type="submission" date="2020-10" db="EMBL/GenBank/DDBJ databases">
        <title>Unveiling of a novel bifunctional photoreceptor, Dualchrome1, isolated from a cosmopolitan green alga.</title>
        <authorList>
            <person name="Suzuki S."/>
            <person name="Kawachi M."/>
        </authorList>
    </citation>
    <scope>NUCLEOTIDE SEQUENCE</scope>
    <source>
        <strain evidence="2">NIES 2893</strain>
    </source>
</reference>
<dbReference type="PANTHER" id="PTHR15020:SF11">
    <property type="entry name" value="OS06G0360300 PROTEIN"/>
    <property type="match status" value="1"/>
</dbReference>
<dbReference type="Pfam" id="PF13460">
    <property type="entry name" value="NAD_binding_10"/>
    <property type="match status" value="1"/>
</dbReference>
<dbReference type="InterPro" id="IPR036291">
    <property type="entry name" value="NAD(P)-bd_dom_sf"/>
</dbReference>
<dbReference type="SUPFAM" id="SSF51735">
    <property type="entry name" value="NAD(P)-binding Rossmann-fold domains"/>
    <property type="match status" value="1"/>
</dbReference>
<dbReference type="AlphaFoldDB" id="A0A830HGL6"/>
<accession>A0A830HGL6</accession>